<dbReference type="GO" id="GO:0008757">
    <property type="term" value="F:S-adenosylmethionine-dependent methyltransferase activity"/>
    <property type="evidence" value="ECO:0007669"/>
    <property type="project" value="InterPro"/>
</dbReference>
<organism evidence="3 6">
    <name type="scientific">Didymodactylos carnosus</name>
    <dbReference type="NCBI Taxonomy" id="1234261"/>
    <lineage>
        <taxon>Eukaryota</taxon>
        <taxon>Metazoa</taxon>
        <taxon>Spiralia</taxon>
        <taxon>Gnathifera</taxon>
        <taxon>Rotifera</taxon>
        <taxon>Eurotatoria</taxon>
        <taxon>Bdelloidea</taxon>
        <taxon>Philodinida</taxon>
        <taxon>Philodinidae</taxon>
        <taxon>Didymodactylos</taxon>
    </lineage>
</organism>
<dbReference type="InterPro" id="IPR013216">
    <property type="entry name" value="Methyltransf_11"/>
</dbReference>
<sequence length="373" mass="44260">STIDRKITSVTFSSWCESRKTAFHPLPNNKPEDIPSVYIIPTLLKNSPSWTFRRFLLTGEQNLSIWSNKYYKNALISYINNIYQRMYSYESLEKIVNKYNNPLFHDELDVLNMLLTEMKQTFSASSSTIKKREQYRAIKRLEEFQCIYETKHKTKFTFDPPSNDQINFNINSYFDLGCGDAQITVLIGEYLKLSKENIYGGDIYNMTNNEITYVQLLKDRSLLRFFSIILELIVADDQVNLITCLVTLHHVESIDCTLNEIKRILRHDGYLIIREHDCKTERSLDAKYLNFIHAIMMIENIGEFKYENPCDDNDWPRKKQRIIDYVKTIKYHTRQEWDKKIEALGFKKLKTAKYPNSNPQKLFYAIYKLQKNR</sequence>
<evidence type="ECO:0000313" key="2">
    <source>
        <dbReference type="EMBL" id="CAF0926694.1"/>
    </source>
</evidence>
<dbReference type="Proteomes" id="UP000682733">
    <property type="component" value="Unassembled WGS sequence"/>
</dbReference>
<dbReference type="Proteomes" id="UP000663829">
    <property type="component" value="Unassembled WGS sequence"/>
</dbReference>
<dbReference type="Gene3D" id="3.40.50.150">
    <property type="entry name" value="Vaccinia Virus protein VP39"/>
    <property type="match status" value="1"/>
</dbReference>
<dbReference type="Pfam" id="PF08241">
    <property type="entry name" value="Methyltransf_11"/>
    <property type="match status" value="1"/>
</dbReference>
<dbReference type="CDD" id="cd02440">
    <property type="entry name" value="AdoMet_MTases"/>
    <property type="match status" value="1"/>
</dbReference>
<dbReference type="OrthoDB" id="3647at2759"/>
<feature type="non-terminal residue" evidence="3">
    <location>
        <position position="1"/>
    </location>
</feature>
<gene>
    <name evidence="3" type="ORF">GPM918_LOCUS11154</name>
    <name evidence="2" type="ORF">OVA965_LOCUS10921</name>
    <name evidence="5" type="ORF">SRO942_LOCUS11153</name>
    <name evidence="4" type="ORF">TMI583_LOCUS10917</name>
</gene>
<dbReference type="SUPFAM" id="SSF53335">
    <property type="entry name" value="S-adenosyl-L-methionine-dependent methyltransferases"/>
    <property type="match status" value="1"/>
</dbReference>
<dbReference type="EMBL" id="CAJNOQ010002284">
    <property type="protein sequence ID" value="CAF0949420.1"/>
    <property type="molecule type" value="Genomic_DNA"/>
</dbReference>
<protein>
    <recommendedName>
        <fullName evidence="1">Methyltransferase type 11 domain-containing protein</fullName>
    </recommendedName>
</protein>
<evidence type="ECO:0000313" key="4">
    <source>
        <dbReference type="EMBL" id="CAF3703708.1"/>
    </source>
</evidence>
<keyword evidence="6" id="KW-1185">Reference proteome</keyword>
<evidence type="ECO:0000313" key="3">
    <source>
        <dbReference type="EMBL" id="CAF0949420.1"/>
    </source>
</evidence>
<accession>A0A814D7L5</accession>
<name>A0A814D7L5_9BILA</name>
<reference evidence="3" key="1">
    <citation type="submission" date="2021-02" db="EMBL/GenBank/DDBJ databases">
        <authorList>
            <person name="Nowell W R."/>
        </authorList>
    </citation>
    <scope>NUCLEOTIDE SEQUENCE</scope>
</reference>
<dbReference type="AlphaFoldDB" id="A0A814D7L5"/>
<evidence type="ECO:0000313" key="5">
    <source>
        <dbReference type="EMBL" id="CAF3725203.1"/>
    </source>
</evidence>
<dbReference type="EMBL" id="CAJNOK010004125">
    <property type="protein sequence ID" value="CAF0926694.1"/>
    <property type="molecule type" value="Genomic_DNA"/>
</dbReference>
<comment type="caution">
    <text evidence="3">The sequence shown here is derived from an EMBL/GenBank/DDBJ whole genome shotgun (WGS) entry which is preliminary data.</text>
</comment>
<dbReference type="EMBL" id="CAJOBA010004127">
    <property type="protein sequence ID" value="CAF3703708.1"/>
    <property type="molecule type" value="Genomic_DNA"/>
</dbReference>
<proteinExistence type="predicted"/>
<dbReference type="Proteomes" id="UP000677228">
    <property type="component" value="Unassembled WGS sequence"/>
</dbReference>
<dbReference type="EMBL" id="CAJOBC010002283">
    <property type="protein sequence ID" value="CAF3725203.1"/>
    <property type="molecule type" value="Genomic_DNA"/>
</dbReference>
<dbReference type="InterPro" id="IPR029063">
    <property type="entry name" value="SAM-dependent_MTases_sf"/>
</dbReference>
<feature type="domain" description="Methyltransferase type 11" evidence="1">
    <location>
        <begin position="175"/>
        <end position="273"/>
    </location>
</feature>
<dbReference type="Proteomes" id="UP000681722">
    <property type="component" value="Unassembled WGS sequence"/>
</dbReference>
<evidence type="ECO:0000313" key="6">
    <source>
        <dbReference type="Proteomes" id="UP000663829"/>
    </source>
</evidence>
<evidence type="ECO:0000259" key="1">
    <source>
        <dbReference type="Pfam" id="PF08241"/>
    </source>
</evidence>